<name>A0A401UQF3_9CLOT</name>
<organism evidence="1 2">
    <name type="scientific">Clostridium tagluense</name>
    <dbReference type="NCBI Taxonomy" id="360422"/>
    <lineage>
        <taxon>Bacteria</taxon>
        <taxon>Bacillati</taxon>
        <taxon>Bacillota</taxon>
        <taxon>Clostridia</taxon>
        <taxon>Eubacteriales</taxon>
        <taxon>Clostridiaceae</taxon>
        <taxon>Clostridium</taxon>
    </lineage>
</organism>
<dbReference type="AlphaFoldDB" id="A0A401UQF3"/>
<dbReference type="OrthoDB" id="1938937at2"/>
<comment type="caution">
    <text evidence="1">The sequence shown here is derived from an EMBL/GenBank/DDBJ whole genome shotgun (WGS) entry which is preliminary data.</text>
</comment>
<protein>
    <submittedName>
        <fullName evidence="1">Uncharacterized protein</fullName>
    </submittedName>
</protein>
<reference evidence="1 2" key="1">
    <citation type="submission" date="2018-11" db="EMBL/GenBank/DDBJ databases">
        <title>Genome sequencing and assembly of Clostridium tagluense strain A121.</title>
        <authorList>
            <person name="Murakami T."/>
            <person name="Segawa T."/>
            <person name="Shcherbakova V.A."/>
            <person name="Mori H."/>
            <person name="Yoshimura Y."/>
        </authorList>
    </citation>
    <scope>NUCLEOTIDE SEQUENCE [LARGE SCALE GENOMIC DNA]</scope>
    <source>
        <strain evidence="1 2">A121</strain>
    </source>
</reference>
<evidence type="ECO:0000313" key="2">
    <source>
        <dbReference type="Proteomes" id="UP000287872"/>
    </source>
</evidence>
<accession>A0A401UQF3</accession>
<dbReference type="RefSeq" id="WP_125003896.1">
    <property type="nucleotide sequence ID" value="NZ_BHYK01000021.1"/>
</dbReference>
<proteinExistence type="predicted"/>
<sequence length="232" mass="26720">MAGVLKPSGVKGEGSWVVNAFSASGYPQKDGLFDGKIGEYNGSSTFYWSDANCYLDITFNQKTNIWALSHNDYPLRNANFTIQKWNGISWVSFSIIQNTRSDVSNIWTKVINEMPQGRYRFSGFRMDAEWYLELPPINKYLIQNKNNLFKVEDEEVTDLGVVTPTEDLFKSQGMDEIPFFTELMITQLGNCKVLKWTDNTNDEKSLTLVYGCKKYIPLDKIQDEFDILEYIE</sequence>
<dbReference type="EMBL" id="BHYK01000021">
    <property type="protein sequence ID" value="GCD11782.1"/>
    <property type="molecule type" value="Genomic_DNA"/>
</dbReference>
<keyword evidence="2" id="KW-1185">Reference proteome</keyword>
<gene>
    <name evidence="1" type="ORF">Ctaglu_34050</name>
</gene>
<dbReference type="Proteomes" id="UP000287872">
    <property type="component" value="Unassembled WGS sequence"/>
</dbReference>
<evidence type="ECO:0000313" key="1">
    <source>
        <dbReference type="EMBL" id="GCD11782.1"/>
    </source>
</evidence>